<dbReference type="Gene3D" id="3.30.1490.20">
    <property type="entry name" value="ATP-grasp fold, A domain"/>
    <property type="match status" value="1"/>
</dbReference>
<evidence type="ECO:0000256" key="12">
    <source>
        <dbReference type="ARBA" id="ARBA00023125"/>
    </source>
</evidence>
<dbReference type="InterPro" id="IPR017871">
    <property type="entry name" value="ABC_transporter-like_CS"/>
</dbReference>
<keyword evidence="10" id="KW-0067">ATP-binding</keyword>
<dbReference type="Gene3D" id="1.10.8.280">
    <property type="entry name" value="ABC transporter ATPase domain-like"/>
    <property type="match status" value="2"/>
</dbReference>
<keyword evidence="7" id="KW-0228">DNA excision</keyword>
<evidence type="ECO:0000256" key="3">
    <source>
        <dbReference type="ARBA" id="ARBA00022723"/>
    </source>
</evidence>
<reference evidence="19" key="1">
    <citation type="journal article" date="2019" name="Int. J. Syst. Evol. Microbiol.">
        <title>The Global Catalogue of Microorganisms (GCM) 10K type strain sequencing project: providing services to taxonomists for standard genome sequencing and annotation.</title>
        <authorList>
            <consortium name="The Broad Institute Genomics Platform"/>
            <consortium name="The Broad Institute Genome Sequencing Center for Infectious Disease"/>
            <person name="Wu L."/>
            <person name="Ma J."/>
        </authorList>
    </citation>
    <scope>NUCLEOTIDE SEQUENCE [LARGE SCALE GENOMIC DNA]</scope>
    <source>
        <strain evidence="19">JCM 17926</strain>
    </source>
</reference>
<keyword evidence="6" id="KW-0227">DNA damage</keyword>
<evidence type="ECO:0000256" key="2">
    <source>
        <dbReference type="ARBA" id="ARBA00022490"/>
    </source>
</evidence>
<dbReference type="Proteomes" id="UP001500552">
    <property type="component" value="Unassembled WGS sequence"/>
</dbReference>
<evidence type="ECO:0000313" key="19">
    <source>
        <dbReference type="Proteomes" id="UP001500552"/>
    </source>
</evidence>
<dbReference type="InterPro" id="IPR013815">
    <property type="entry name" value="ATP_grasp_subdomain_1"/>
</dbReference>
<keyword evidence="3" id="KW-0479">Metal-binding</keyword>
<keyword evidence="4" id="KW-0677">Repeat</keyword>
<keyword evidence="12" id="KW-0238">DNA-binding</keyword>
<dbReference type="InterPro" id="IPR027417">
    <property type="entry name" value="P-loop_NTPase"/>
</dbReference>
<keyword evidence="11" id="KW-0267">Excision nuclease</keyword>
<dbReference type="InterPro" id="IPR003439">
    <property type="entry name" value="ABC_transporter-like_ATP-bd"/>
</dbReference>
<sequence length="934" mass="104679">MANIPDYNLDELDARQNIIIKGARVHNLKNLSVALPRNKFIVITGLSGSGKSSLAFDTLYAEGQRMYVESLSSYARQFLGRMDKPDVDYIKGISPAIAIEQKVSIKNNRSTVGTSTEIYDYLKLLYARIGKTYSPVTGEVVQKDSVADVVDFIFSLEDEARVMILAPLHQHTDRTLAKELDLLLQKGYSRIYADGEVYFIEELLEQKKPKLGKHIYILVDRAVIYKSDEDLQFRIADSVQTAFFEGHGECRVIYGEEERVFSDRFELDGMVFEEPSVNFFSFNNPYGACQTCEGFGSVLGIDPDLVIPDKSLTIYEGAIAPWRSDKMNEWLQPLVKNGIRFDFPIHRPYNELTEAEQELLWKGNKYFEGLNEFFRHIQGQTHKIQYRVMLSRYRGRTTCPECRGSRLRKDASYVKVNGKSITDLVLMPLTQVLPFFRGIELTQHERNVADRLVTEVANRLSYLERVGLGYLTLNRLSNTLSGGESQRINLATSLGSALVGSMYILDEPSIGLHPKDSEQLIGVLRTLQQLGNTVIVVEHEEEMMKAADQLIDIGPEAGSGGGNLMFQGTFEEMTRSVDTYTAKYLSGRMEVPVPSHRRKWRNAIEVIGARENNLKNLSVKFPLSVMTVVTGVSGSGKSTLVKKILAPAMQKLHGSSSESTGKFDKLAGDYGKIDHVEFVDQNPIGKSSRSNPVTYVKAYDAIRALYADQPLAKSRGFKPSHFSFNIEGGRCEVCQGEGQVKIEMQFMADIYLTCESCHGQRFKQDVLDIQYKEKNISEVLDMTIADSISFFADQPKISERLKPLDDVGLGYIRLGQSSNTLSGGEAQRVKLASFLTKGATSHHENILFIFDEPSTGLHFHDISKLLTSMNALIENGNTVVIIEHNMDIIKSADWIIDLGPEGGTNGGHLLFEGTPEEMVKLEHNDTARFLRGKV</sequence>
<evidence type="ECO:0000256" key="9">
    <source>
        <dbReference type="ARBA" id="ARBA00022833"/>
    </source>
</evidence>
<dbReference type="PANTHER" id="PTHR43152:SF3">
    <property type="entry name" value="UVRABC SYSTEM PROTEIN A"/>
    <property type="match status" value="1"/>
</dbReference>
<evidence type="ECO:0000256" key="14">
    <source>
        <dbReference type="ARBA" id="ARBA00038000"/>
    </source>
</evidence>
<evidence type="ECO:0000256" key="16">
    <source>
        <dbReference type="ARBA" id="ARBA00042156"/>
    </source>
</evidence>
<keyword evidence="5" id="KW-0547">Nucleotide-binding</keyword>
<evidence type="ECO:0000256" key="4">
    <source>
        <dbReference type="ARBA" id="ARBA00022737"/>
    </source>
</evidence>
<evidence type="ECO:0000256" key="13">
    <source>
        <dbReference type="ARBA" id="ARBA00023204"/>
    </source>
</evidence>
<dbReference type="Pfam" id="PF17760">
    <property type="entry name" value="UvrA_inter"/>
    <property type="match status" value="1"/>
</dbReference>
<keyword evidence="2" id="KW-0963">Cytoplasm</keyword>
<feature type="domain" description="ABC transporter" evidence="17">
    <location>
        <begin position="233"/>
        <end position="586"/>
    </location>
</feature>
<evidence type="ECO:0000256" key="10">
    <source>
        <dbReference type="ARBA" id="ARBA00022840"/>
    </source>
</evidence>
<evidence type="ECO:0000256" key="5">
    <source>
        <dbReference type="ARBA" id="ARBA00022741"/>
    </source>
</evidence>
<evidence type="ECO:0000256" key="7">
    <source>
        <dbReference type="ARBA" id="ARBA00022769"/>
    </source>
</evidence>
<dbReference type="PROSITE" id="PS00211">
    <property type="entry name" value="ABC_TRANSPORTER_1"/>
    <property type="match status" value="2"/>
</dbReference>
<evidence type="ECO:0000256" key="6">
    <source>
        <dbReference type="ARBA" id="ARBA00022763"/>
    </source>
</evidence>
<gene>
    <name evidence="18" type="primary">uvrA_2</name>
    <name evidence="18" type="ORF">GCM10023188_08860</name>
</gene>
<dbReference type="InterPro" id="IPR041552">
    <property type="entry name" value="UvrA_DNA-bd"/>
</dbReference>
<keyword evidence="19" id="KW-1185">Reference proteome</keyword>
<keyword evidence="13" id="KW-0234">DNA repair</keyword>
<keyword evidence="8" id="KW-0863">Zinc-finger</keyword>
<dbReference type="EMBL" id="BAABHC010000003">
    <property type="protein sequence ID" value="GAA4426599.1"/>
    <property type="molecule type" value="Genomic_DNA"/>
</dbReference>
<dbReference type="InterPro" id="IPR004602">
    <property type="entry name" value="UvrA"/>
</dbReference>
<dbReference type="Gene3D" id="3.40.50.300">
    <property type="entry name" value="P-loop containing nucleotide triphosphate hydrolases"/>
    <property type="match status" value="3"/>
</dbReference>
<name>A0ABP8LDN3_9BACT</name>
<evidence type="ECO:0000259" key="17">
    <source>
        <dbReference type="PROSITE" id="PS50893"/>
    </source>
</evidence>
<comment type="similarity">
    <text evidence="14">Belongs to the ABC transporter superfamily. UvrA family.</text>
</comment>
<proteinExistence type="inferred from homology"/>
<comment type="caution">
    <text evidence="18">The sequence shown here is derived from an EMBL/GenBank/DDBJ whole genome shotgun (WGS) entry which is preliminary data.</text>
</comment>
<feature type="domain" description="ABC transporter" evidence="17">
    <location>
        <begin position="598"/>
        <end position="931"/>
    </location>
</feature>
<comment type="subcellular location">
    <subcellularLocation>
        <location evidence="1">Cytoplasm</location>
    </subcellularLocation>
</comment>
<evidence type="ECO:0000256" key="11">
    <source>
        <dbReference type="ARBA" id="ARBA00022881"/>
    </source>
</evidence>
<evidence type="ECO:0000256" key="1">
    <source>
        <dbReference type="ARBA" id="ARBA00004496"/>
    </source>
</evidence>
<dbReference type="InterPro" id="IPR041102">
    <property type="entry name" value="UvrA_inter"/>
</dbReference>
<evidence type="ECO:0000313" key="18">
    <source>
        <dbReference type="EMBL" id="GAA4426599.1"/>
    </source>
</evidence>
<dbReference type="Pfam" id="PF17755">
    <property type="entry name" value="UvrA_DNA-bind"/>
    <property type="match status" value="1"/>
</dbReference>
<dbReference type="Gene3D" id="1.20.1580.10">
    <property type="entry name" value="ABC transporter ATPase like domain"/>
    <property type="match status" value="4"/>
</dbReference>
<evidence type="ECO:0000256" key="15">
    <source>
        <dbReference type="ARBA" id="ARBA00039316"/>
    </source>
</evidence>
<dbReference type="SUPFAM" id="SSF52540">
    <property type="entry name" value="P-loop containing nucleoside triphosphate hydrolases"/>
    <property type="match status" value="2"/>
</dbReference>
<accession>A0ABP8LDN3</accession>
<protein>
    <recommendedName>
        <fullName evidence="15">UvrABC system protein A</fullName>
    </recommendedName>
    <alternativeName>
        <fullName evidence="16">Excinuclease ABC subunit A</fullName>
    </alternativeName>
</protein>
<dbReference type="PANTHER" id="PTHR43152">
    <property type="entry name" value="UVRABC SYSTEM PROTEIN A"/>
    <property type="match status" value="1"/>
</dbReference>
<keyword evidence="9" id="KW-0862">Zinc</keyword>
<dbReference type="NCBIfam" id="TIGR00630">
    <property type="entry name" value="uvra"/>
    <property type="match status" value="1"/>
</dbReference>
<organism evidence="18 19">
    <name type="scientific">Pontibacter saemangeumensis</name>
    <dbReference type="NCBI Taxonomy" id="1084525"/>
    <lineage>
        <taxon>Bacteria</taxon>
        <taxon>Pseudomonadati</taxon>
        <taxon>Bacteroidota</taxon>
        <taxon>Cytophagia</taxon>
        <taxon>Cytophagales</taxon>
        <taxon>Hymenobacteraceae</taxon>
        <taxon>Pontibacter</taxon>
    </lineage>
</organism>
<dbReference type="PROSITE" id="PS50893">
    <property type="entry name" value="ABC_TRANSPORTER_2"/>
    <property type="match status" value="2"/>
</dbReference>
<dbReference type="RefSeq" id="WP_345157076.1">
    <property type="nucleotide sequence ID" value="NZ_BAABHC010000003.1"/>
</dbReference>
<evidence type="ECO:0000256" key="8">
    <source>
        <dbReference type="ARBA" id="ARBA00022771"/>
    </source>
</evidence>